<reference evidence="17 18" key="1">
    <citation type="journal article" date="2018" name="Sci. Rep.">
        <title>Raphidocelis subcapitata (=Pseudokirchneriella subcapitata) provides an insight into genome evolution and environmental adaptations in the Sphaeropleales.</title>
        <authorList>
            <person name="Suzuki S."/>
            <person name="Yamaguchi H."/>
            <person name="Nakajima N."/>
            <person name="Kawachi M."/>
        </authorList>
    </citation>
    <scope>NUCLEOTIDE SEQUENCE [LARGE SCALE GENOMIC DNA]</scope>
    <source>
        <strain evidence="17 18">NIES-35</strain>
    </source>
</reference>
<evidence type="ECO:0000313" key="18">
    <source>
        <dbReference type="Proteomes" id="UP000247498"/>
    </source>
</evidence>
<keyword evidence="11" id="KW-0408">Iron</keyword>
<dbReference type="GO" id="GO:0009507">
    <property type="term" value="C:chloroplast"/>
    <property type="evidence" value="ECO:0007669"/>
    <property type="project" value="UniProtKB-SubCell"/>
</dbReference>
<evidence type="ECO:0000256" key="12">
    <source>
        <dbReference type="ARBA" id="ARBA00023014"/>
    </source>
</evidence>
<dbReference type="PROSITE" id="PS51296">
    <property type="entry name" value="RIESKE"/>
    <property type="match status" value="1"/>
</dbReference>
<keyword evidence="18" id="KW-1185">Reference proteome</keyword>
<dbReference type="Proteomes" id="UP000247498">
    <property type="component" value="Unassembled WGS sequence"/>
</dbReference>
<evidence type="ECO:0000313" key="17">
    <source>
        <dbReference type="EMBL" id="GBF92948.1"/>
    </source>
</evidence>
<dbReference type="InterPro" id="IPR036922">
    <property type="entry name" value="Rieske_2Fe-2S_sf"/>
</dbReference>
<evidence type="ECO:0000256" key="10">
    <source>
        <dbReference type="ARBA" id="ARBA00023002"/>
    </source>
</evidence>
<evidence type="ECO:0000256" key="15">
    <source>
        <dbReference type="SAM" id="Phobius"/>
    </source>
</evidence>
<evidence type="ECO:0000256" key="5">
    <source>
        <dbReference type="ARBA" id="ARBA00022692"/>
    </source>
</evidence>
<evidence type="ECO:0000256" key="9">
    <source>
        <dbReference type="ARBA" id="ARBA00022989"/>
    </source>
</evidence>
<evidence type="ECO:0000256" key="14">
    <source>
        <dbReference type="SAM" id="MobiDB-lite"/>
    </source>
</evidence>
<dbReference type="EMBL" id="BDRX01000036">
    <property type="protein sequence ID" value="GBF92948.1"/>
    <property type="molecule type" value="Genomic_DNA"/>
</dbReference>
<dbReference type="PANTHER" id="PTHR21266:SF32">
    <property type="entry name" value="CHOLESTEROL 7-DESATURASE NVD"/>
    <property type="match status" value="1"/>
</dbReference>
<dbReference type="Pfam" id="PF08417">
    <property type="entry name" value="PaO"/>
    <property type="match status" value="1"/>
</dbReference>
<evidence type="ECO:0000256" key="3">
    <source>
        <dbReference type="ARBA" id="ARBA00022528"/>
    </source>
</evidence>
<dbReference type="SUPFAM" id="SSF50022">
    <property type="entry name" value="ISP domain"/>
    <property type="match status" value="1"/>
</dbReference>
<keyword evidence="3" id="KW-0150">Chloroplast</keyword>
<dbReference type="InParanoid" id="A0A2V0NZ83"/>
<feature type="domain" description="Rieske" evidence="16">
    <location>
        <begin position="92"/>
        <end position="204"/>
    </location>
</feature>
<dbReference type="Gene3D" id="2.102.10.10">
    <property type="entry name" value="Rieske [2Fe-2S] iron-sulphur domain"/>
    <property type="match status" value="1"/>
</dbReference>
<dbReference type="InterPro" id="IPR050584">
    <property type="entry name" value="Cholesterol_7-desaturase"/>
</dbReference>
<accession>A0A2V0NZ83</accession>
<dbReference type="GO" id="GO:0046872">
    <property type="term" value="F:metal ion binding"/>
    <property type="evidence" value="ECO:0007669"/>
    <property type="project" value="UniProtKB-KW"/>
</dbReference>
<sequence length="544" mass="58130">MMDRALRPRGARPASATAAAPQQCIAGAWRPAARGPRPRGPAALPVPRRLRVATVKTAAVEAPAIEAPPLPAAAPAPEGGSSHELFNWFKCWYPVATLDSLYTDRPNAVELLGMKLVAWRPRGSASWSVLEDTCPHRLAPLSEGRIHEDGSLQCSYHGWCFDGAGGCKSIPQIGDPKAHATACSSGRSAVAVFPCQELFGLLWVWAEPGPIAAVEAAAAPPAAAPPELLSGDWTLKQDWFQRDAPVPYDALVENIVDPSHVQFSHHGVIGNRYAVAHGGGEVLRPISVNGGFSFQFEGAAGTGSFPVDFTPPCLSQWRFHPQIGMLLYAVPTRKGWTRVWQVMAGPKDSTMTRPPSAGIPPLAGFFIDLIGRIPWMLHAVQHNHILDGDDLFVAQAAKRLYKTGALSSWRRRYFMPSSVDAGVTAWRTWLDRHGRACPALPAHEGDTPDLPKSVVFDRLNQHTRHCSHCRAALANMTAAMWALAAVAAAAAGALVAGVAAAGVPLASKFAAAAAGVALVAGFAAAGLARFRQLFVYYEYVHADH</sequence>
<organism evidence="17 18">
    <name type="scientific">Raphidocelis subcapitata</name>
    <dbReference type="NCBI Taxonomy" id="307507"/>
    <lineage>
        <taxon>Eukaryota</taxon>
        <taxon>Viridiplantae</taxon>
        <taxon>Chlorophyta</taxon>
        <taxon>core chlorophytes</taxon>
        <taxon>Chlorophyceae</taxon>
        <taxon>CS clade</taxon>
        <taxon>Sphaeropleales</taxon>
        <taxon>Selenastraceae</taxon>
        <taxon>Raphidocelis</taxon>
    </lineage>
</organism>
<evidence type="ECO:0000256" key="4">
    <source>
        <dbReference type="ARBA" id="ARBA00022640"/>
    </source>
</evidence>
<comment type="subcellular location">
    <subcellularLocation>
        <location evidence="2">Membrane</location>
    </subcellularLocation>
    <subcellularLocation>
        <location evidence="1">Plastid</location>
        <location evidence="1">Chloroplast</location>
    </subcellularLocation>
</comment>
<feature type="transmembrane region" description="Helical" evidence="15">
    <location>
        <begin position="509"/>
        <end position="528"/>
    </location>
</feature>
<keyword evidence="8" id="KW-0809">Transit peptide</keyword>
<protein>
    <submittedName>
        <fullName evidence="17">Pheophorbide A oxygenase</fullName>
    </submittedName>
</protein>
<keyword evidence="6" id="KW-0001">2Fe-2S</keyword>
<keyword evidence="9 15" id="KW-1133">Transmembrane helix</keyword>
<gene>
    <name evidence="17" type="ORF">Rsub_05784</name>
</gene>
<comment type="caution">
    <text evidence="17">The sequence shown here is derived from an EMBL/GenBank/DDBJ whole genome shotgun (WGS) entry which is preliminary data.</text>
</comment>
<dbReference type="Pfam" id="PF00355">
    <property type="entry name" value="Rieske"/>
    <property type="match status" value="1"/>
</dbReference>
<dbReference type="InterPro" id="IPR013626">
    <property type="entry name" value="PaO"/>
</dbReference>
<evidence type="ECO:0000256" key="13">
    <source>
        <dbReference type="ARBA" id="ARBA00023136"/>
    </source>
</evidence>
<keyword evidence="4" id="KW-0934">Plastid</keyword>
<evidence type="ECO:0000256" key="7">
    <source>
        <dbReference type="ARBA" id="ARBA00022723"/>
    </source>
</evidence>
<dbReference type="GO" id="GO:0051537">
    <property type="term" value="F:2 iron, 2 sulfur cluster binding"/>
    <property type="evidence" value="ECO:0007669"/>
    <property type="project" value="UniProtKB-KW"/>
</dbReference>
<evidence type="ECO:0000259" key="16">
    <source>
        <dbReference type="PROSITE" id="PS51296"/>
    </source>
</evidence>
<evidence type="ECO:0000256" key="6">
    <source>
        <dbReference type="ARBA" id="ARBA00022714"/>
    </source>
</evidence>
<dbReference type="PANTHER" id="PTHR21266">
    <property type="entry name" value="IRON-SULFUR DOMAIN CONTAINING PROTEIN"/>
    <property type="match status" value="1"/>
</dbReference>
<dbReference type="GO" id="GO:0010277">
    <property type="term" value="F:chlorophyllide a oxygenase activity"/>
    <property type="evidence" value="ECO:0007669"/>
    <property type="project" value="InterPro"/>
</dbReference>
<evidence type="ECO:0000256" key="1">
    <source>
        <dbReference type="ARBA" id="ARBA00004229"/>
    </source>
</evidence>
<dbReference type="InterPro" id="IPR017941">
    <property type="entry name" value="Rieske_2Fe-2S"/>
</dbReference>
<dbReference type="OrthoDB" id="426882at2759"/>
<keyword evidence="12" id="KW-0411">Iron-sulfur</keyword>
<name>A0A2V0NZ83_9CHLO</name>
<feature type="compositionally biased region" description="Low complexity" evidence="14">
    <location>
        <begin position="11"/>
        <end position="21"/>
    </location>
</feature>
<proteinExistence type="predicted"/>
<dbReference type="SUPFAM" id="SSF55961">
    <property type="entry name" value="Bet v1-like"/>
    <property type="match status" value="1"/>
</dbReference>
<keyword evidence="13 15" id="KW-0472">Membrane</keyword>
<keyword evidence="10" id="KW-0560">Oxidoreductase</keyword>
<dbReference type="AlphaFoldDB" id="A0A2V0NZ83"/>
<evidence type="ECO:0000256" key="11">
    <source>
        <dbReference type="ARBA" id="ARBA00023004"/>
    </source>
</evidence>
<evidence type="ECO:0000256" key="2">
    <source>
        <dbReference type="ARBA" id="ARBA00004370"/>
    </source>
</evidence>
<keyword evidence="7" id="KW-0479">Metal-binding</keyword>
<dbReference type="FunCoup" id="A0A2V0NZ83">
    <property type="interactions" value="57"/>
</dbReference>
<dbReference type="GO" id="GO:0016020">
    <property type="term" value="C:membrane"/>
    <property type="evidence" value="ECO:0007669"/>
    <property type="project" value="UniProtKB-SubCell"/>
</dbReference>
<dbReference type="STRING" id="307507.A0A2V0NZ83"/>
<feature type="transmembrane region" description="Helical" evidence="15">
    <location>
        <begin position="480"/>
        <end position="503"/>
    </location>
</feature>
<keyword evidence="5 15" id="KW-0812">Transmembrane</keyword>
<evidence type="ECO:0000256" key="8">
    <source>
        <dbReference type="ARBA" id="ARBA00022946"/>
    </source>
</evidence>
<feature type="region of interest" description="Disordered" evidence="14">
    <location>
        <begin position="1"/>
        <end position="21"/>
    </location>
</feature>